<name>A0ACC1SNP8_9APHY</name>
<evidence type="ECO:0000313" key="1">
    <source>
        <dbReference type="EMBL" id="KAJ3543370.1"/>
    </source>
</evidence>
<reference evidence="1" key="1">
    <citation type="submission" date="2022-07" db="EMBL/GenBank/DDBJ databases">
        <title>Genome Sequence of Phlebia brevispora.</title>
        <authorList>
            <person name="Buettner E."/>
        </authorList>
    </citation>
    <scope>NUCLEOTIDE SEQUENCE</scope>
    <source>
        <strain evidence="1">MPL23</strain>
    </source>
</reference>
<accession>A0ACC1SNP8</accession>
<dbReference type="EMBL" id="JANHOG010001129">
    <property type="protein sequence ID" value="KAJ3543370.1"/>
    <property type="molecule type" value="Genomic_DNA"/>
</dbReference>
<organism evidence="1 2">
    <name type="scientific">Phlebia brevispora</name>
    <dbReference type="NCBI Taxonomy" id="194682"/>
    <lineage>
        <taxon>Eukaryota</taxon>
        <taxon>Fungi</taxon>
        <taxon>Dikarya</taxon>
        <taxon>Basidiomycota</taxon>
        <taxon>Agaricomycotina</taxon>
        <taxon>Agaricomycetes</taxon>
        <taxon>Polyporales</taxon>
        <taxon>Meruliaceae</taxon>
        <taxon>Phlebia</taxon>
    </lineage>
</organism>
<comment type="caution">
    <text evidence="1">The sequence shown here is derived from an EMBL/GenBank/DDBJ whole genome shotgun (WGS) entry which is preliminary data.</text>
</comment>
<gene>
    <name evidence="1" type="ORF">NM688_g5861</name>
</gene>
<protein>
    <submittedName>
        <fullName evidence="1">Uncharacterized protein</fullName>
    </submittedName>
</protein>
<dbReference type="Proteomes" id="UP001148662">
    <property type="component" value="Unassembled WGS sequence"/>
</dbReference>
<evidence type="ECO:0000313" key="2">
    <source>
        <dbReference type="Proteomes" id="UP001148662"/>
    </source>
</evidence>
<sequence>MLTSLFQLSKPVLRQSLKPAFSRRTVSTPTVSRSLHLSPVLSASYHARPRNGGSMLRDDAPAEVLQSVQRPRPHANKPEDANWARIFAPLMQKALETPGEPERSAEATWKKREDDVVKFLPLPPGPYAGRSVRVKNSDEFTAAYSHLNRILRENNVRRELRLTQRHEKTGVKRRRLRSERWRRRFAHEVRLKVKLVQEIRARGA</sequence>
<proteinExistence type="predicted"/>
<keyword evidence="2" id="KW-1185">Reference proteome</keyword>